<proteinExistence type="predicted"/>
<protein>
    <submittedName>
        <fullName evidence="1">Uncharacterized protein</fullName>
    </submittedName>
</protein>
<reference evidence="1 2" key="1">
    <citation type="submission" date="2016-10" db="EMBL/GenBank/DDBJ databases">
        <title>Evaluation of Human, Veterinary and Environmental Mycobacterium chelonae Isolates by Core Genome Phylogenomic Analysis, Targeted Gene Comparison, and Anti-microbial Susceptibility Patterns: A Tale of Mistaken Identities.</title>
        <authorList>
            <person name="Fogelson S.B."/>
            <person name="Camus A.C."/>
            <person name="Lorenz W."/>
            <person name="Vasireddy R."/>
            <person name="Vasireddy S."/>
            <person name="Smith T."/>
            <person name="Brown-Elliott B.A."/>
            <person name="Wallace R.J.Jr."/>
            <person name="Hasan N.A."/>
            <person name="Reischl U."/>
            <person name="Sanchez S."/>
        </authorList>
    </citation>
    <scope>NUCLEOTIDE SEQUENCE [LARGE SCALE GENOMIC DNA]</scope>
    <source>
        <strain evidence="1 2">15515</strain>
    </source>
</reference>
<dbReference type="EMBL" id="MLIQ01000042">
    <property type="protein sequence ID" value="OHU47228.1"/>
    <property type="molecule type" value="Genomic_DNA"/>
</dbReference>
<evidence type="ECO:0000313" key="1">
    <source>
        <dbReference type="EMBL" id="OHU47228.1"/>
    </source>
</evidence>
<sequence>MVKGETMSREAMLPCFICGKVLFNALADSDNQPREGTEFRTYGHYGSTFWDSFDGEELVLNICDDCLRERTQALAQHKRFLPITVHAVGMVGKQWVQRPMVFYTGYPDDTVAKIEPEEIGTDLPNTEWPRDIASCREYAINRSEREV</sequence>
<dbReference type="Proteomes" id="UP000180043">
    <property type="component" value="Unassembled WGS sequence"/>
</dbReference>
<evidence type="ECO:0000313" key="2">
    <source>
        <dbReference type="Proteomes" id="UP000180043"/>
    </source>
</evidence>
<gene>
    <name evidence="1" type="ORF">BKG82_26600</name>
</gene>
<organism evidence="1 2">
    <name type="scientific">Mycobacteroides chelonae</name>
    <name type="common">Mycobacterium chelonae</name>
    <dbReference type="NCBI Taxonomy" id="1774"/>
    <lineage>
        <taxon>Bacteria</taxon>
        <taxon>Bacillati</taxon>
        <taxon>Actinomycetota</taxon>
        <taxon>Actinomycetes</taxon>
        <taxon>Mycobacteriales</taxon>
        <taxon>Mycobacteriaceae</taxon>
        <taxon>Mycobacteroides</taxon>
    </lineage>
</organism>
<dbReference type="AlphaFoldDB" id="A0A1S1LCT2"/>
<name>A0A1S1LCT2_MYCCH</name>
<accession>A0A1S1LCT2</accession>
<comment type="caution">
    <text evidence="1">The sequence shown here is derived from an EMBL/GenBank/DDBJ whole genome shotgun (WGS) entry which is preliminary data.</text>
</comment>